<gene>
    <name evidence="2" type="ordered locus">CKC_01010</name>
    <name evidence="3" type="ordered locus">CKC_05875</name>
</gene>
<dbReference type="InterPro" id="IPR019302">
    <property type="entry name" value="CAP12/PCTIR_TIR_dom"/>
</dbReference>
<dbReference type="Proteomes" id="UP000007038">
    <property type="component" value="Chromosome"/>
</dbReference>
<evidence type="ECO:0000313" key="3">
    <source>
        <dbReference type="EMBL" id="ADR52920.1"/>
    </source>
</evidence>
<evidence type="ECO:0000313" key="4">
    <source>
        <dbReference type="Proteomes" id="UP000007038"/>
    </source>
</evidence>
<dbReference type="GO" id="GO:0050135">
    <property type="term" value="F:NADP+ nucleosidase activity"/>
    <property type="evidence" value="ECO:0007669"/>
    <property type="project" value="InterPro"/>
</dbReference>
<dbReference type="EMBL" id="CP002371">
    <property type="protein sequence ID" value="ADR52920.1"/>
    <property type="molecule type" value="Genomic_DNA"/>
</dbReference>
<accession>E4UC63</accession>
<evidence type="ECO:0000259" key="1">
    <source>
        <dbReference type="Pfam" id="PF10137"/>
    </source>
</evidence>
<dbReference type="AlphaFoldDB" id="E4UC63"/>
<reference evidence="4" key="1">
    <citation type="submission" date="2010-11" db="EMBL/GenBank/DDBJ databases">
        <title>Complete genome sequence of Candidatus Liberibacter solanacearum CLso-ZC1.</title>
        <authorList>
            <person name="Lin H."/>
            <person name="Doddapaneni H.V."/>
            <person name="Lou B."/>
            <person name="Civerolo E.L."/>
            <person name="Chen C."/>
            <person name="Duan Y."/>
            <person name="Zhou L."/>
            <person name="Glynn J."/>
        </authorList>
    </citation>
    <scope>NUCLEOTIDE SEQUENCE [LARGE SCALE GENOMIC DNA]</scope>
    <source>
        <strain evidence="4">CLso-ZC1</strain>
    </source>
</reference>
<dbReference type="KEGG" id="lso:CKC_01010"/>
<dbReference type="Pfam" id="PF10137">
    <property type="entry name" value="CAP12-PCTIR_TIR"/>
    <property type="match status" value="1"/>
</dbReference>
<evidence type="ECO:0000313" key="2">
    <source>
        <dbReference type="EMBL" id="ADR51953.1"/>
    </source>
</evidence>
<dbReference type="STRING" id="658172.CKC_01010"/>
<sequence>MVAINNQYDNKLNLHLSTIKEEDSMKKYKLTFHGSIEELKDLVKKEELQGTWELADSIKPHRFVSNKGGILLWYPSTNSVVFQGKSTDELLHVNLKKAIEQSRISNSNSRIAHSERVFIVHGHDMDSKDQLELILYKLGIENQFILQNTAGNGITIIEELEKEIVKTQNRFGIVLLTPDDYGYSSTEGIESRQPRARQNVILEMGMLLSSLGRENVVILQKQHLEKPSDISGIIYLPFNEHVKDIAHKLIQRLQHSGFKIDNNDIANALS</sequence>
<dbReference type="HOGENOM" id="CLU_062182_1_1_5"/>
<reference key="2">
    <citation type="submission" date="2010-11" db="EMBL/GenBank/DDBJ databases">
        <authorList>
            <person name="Lin H."/>
            <person name="Doddapaneni H.V."/>
            <person name="Lou B."/>
            <person name="Civerolo E.L."/>
            <person name="Chen C."/>
            <person name="Duan Y."/>
            <person name="Zhou L."/>
            <person name="Glynn J."/>
        </authorList>
    </citation>
    <scope>NUCLEOTIDE SEQUENCE</scope>
    <source>
        <strain>CLso-ZC1</strain>
    </source>
</reference>
<dbReference type="EMBL" id="CP002371">
    <property type="protein sequence ID" value="ADR51953.1"/>
    <property type="molecule type" value="Genomic_DNA"/>
</dbReference>
<protein>
    <recommendedName>
        <fullName evidence="1">CD-NTase-associated protein 12/Pycsar effector protein TIR domain-containing protein</fullName>
    </recommendedName>
</protein>
<feature type="domain" description="CD-NTase-associated protein 12/Pycsar effector protein TIR" evidence="1">
    <location>
        <begin position="116"/>
        <end position="239"/>
    </location>
</feature>
<dbReference type="KEGG" id="lso:CKC_05875"/>
<organism evidence="2 4">
    <name type="scientific">Liberibacter solanacearum (strain CLso-ZC1)</name>
    <dbReference type="NCBI Taxonomy" id="658172"/>
    <lineage>
        <taxon>Bacteria</taxon>
        <taxon>Pseudomonadati</taxon>
        <taxon>Pseudomonadota</taxon>
        <taxon>Alphaproteobacteria</taxon>
        <taxon>Hyphomicrobiales</taxon>
        <taxon>Rhizobiaceae</taxon>
        <taxon>Liberibacter</taxon>
    </lineage>
</organism>
<name>E4UC63_LIBSC</name>
<dbReference type="eggNOG" id="COG4271">
    <property type="taxonomic scope" value="Bacteria"/>
</dbReference>
<reference evidence="2 4" key="3">
    <citation type="journal article" date="2011" name="PLoS ONE">
        <title>The Complete Genome Sequence of 'Candidatus Liberibacter solanacearum', the Bacterium Associated with Potato Zebra Chip Disease.</title>
        <authorList>
            <person name="Lin H."/>
            <person name="Lou B."/>
            <person name="Glynn J.M."/>
            <person name="Doddapaneni H."/>
            <person name="Civerolo E.L."/>
            <person name="Chen C."/>
            <person name="Duan Y."/>
            <person name="Zhou L."/>
            <person name="Vahling C.M."/>
        </authorList>
    </citation>
    <scope>NUCLEOTIDE SEQUENCE [LARGE SCALE GENOMIC DNA]</scope>
    <source>
        <strain evidence="2 4">CLso-ZC1</strain>
    </source>
</reference>
<proteinExistence type="predicted"/>